<proteinExistence type="predicted"/>
<dbReference type="AlphaFoldDB" id="A0A316UFA2"/>
<sequence length="125" mass="14138">MTPRKSSPRKPQGGALASMPDEVLMKIWLLLAEPTNFPLICKSIREFTQRPDVRAKYFLSRHGRYLAMFHAMACPKLFDEALCQSLVDSGAHISLALMQELSKQRRQVVSQSILRCCPRRSFGGS</sequence>
<name>A0A316UFA2_9BASI</name>
<keyword evidence="2" id="KW-1185">Reference proteome</keyword>
<dbReference type="EMBL" id="KZ819323">
    <property type="protein sequence ID" value="PWN22573.1"/>
    <property type="molecule type" value="Genomic_DNA"/>
</dbReference>
<evidence type="ECO:0000313" key="2">
    <source>
        <dbReference type="Proteomes" id="UP000245942"/>
    </source>
</evidence>
<gene>
    <name evidence="1" type="ORF">BCV69DRAFT_147836</name>
</gene>
<protein>
    <recommendedName>
        <fullName evidence="3">F-box domain-containing protein</fullName>
    </recommendedName>
</protein>
<reference evidence="1 2" key="1">
    <citation type="journal article" date="2018" name="Mol. Biol. Evol.">
        <title>Broad Genomic Sampling Reveals a Smut Pathogenic Ancestry of the Fungal Clade Ustilaginomycotina.</title>
        <authorList>
            <person name="Kijpornyongpan T."/>
            <person name="Mondo S.J."/>
            <person name="Barry K."/>
            <person name="Sandor L."/>
            <person name="Lee J."/>
            <person name="Lipzen A."/>
            <person name="Pangilinan J."/>
            <person name="LaButti K."/>
            <person name="Hainaut M."/>
            <person name="Henrissat B."/>
            <person name="Grigoriev I.V."/>
            <person name="Spatafora J.W."/>
            <person name="Aime M.C."/>
        </authorList>
    </citation>
    <scope>NUCLEOTIDE SEQUENCE [LARGE SCALE GENOMIC DNA]</scope>
    <source>
        <strain evidence="1 2">MCA 4718</strain>
    </source>
</reference>
<dbReference type="GeneID" id="37011071"/>
<evidence type="ECO:0008006" key="3">
    <source>
        <dbReference type="Google" id="ProtNLM"/>
    </source>
</evidence>
<dbReference type="STRING" id="1684307.A0A316UFA2"/>
<evidence type="ECO:0000313" key="1">
    <source>
        <dbReference type="EMBL" id="PWN22573.1"/>
    </source>
</evidence>
<dbReference type="RefSeq" id="XP_025349733.1">
    <property type="nucleotide sequence ID" value="XM_025489337.1"/>
</dbReference>
<organism evidence="1 2">
    <name type="scientific">Pseudomicrostroma glucosiphilum</name>
    <dbReference type="NCBI Taxonomy" id="1684307"/>
    <lineage>
        <taxon>Eukaryota</taxon>
        <taxon>Fungi</taxon>
        <taxon>Dikarya</taxon>
        <taxon>Basidiomycota</taxon>
        <taxon>Ustilaginomycotina</taxon>
        <taxon>Exobasidiomycetes</taxon>
        <taxon>Microstromatales</taxon>
        <taxon>Microstromatales incertae sedis</taxon>
        <taxon>Pseudomicrostroma</taxon>
    </lineage>
</organism>
<dbReference type="OrthoDB" id="270318at2759"/>
<accession>A0A316UFA2</accession>
<dbReference type="Proteomes" id="UP000245942">
    <property type="component" value="Unassembled WGS sequence"/>
</dbReference>